<keyword evidence="2" id="KW-1185">Reference proteome</keyword>
<dbReference type="RefSeq" id="WP_165297531.1">
    <property type="nucleotide sequence ID" value="NZ_JAAKZZ010000035.1"/>
</dbReference>
<protein>
    <submittedName>
        <fullName evidence="1">Uncharacterized protein</fullName>
    </submittedName>
</protein>
<comment type="caution">
    <text evidence="1">The sequence shown here is derived from an EMBL/GenBank/DDBJ whole genome shotgun (WGS) entry which is preliminary data.</text>
</comment>
<dbReference type="AlphaFoldDB" id="A0A6G4WS95"/>
<dbReference type="Proteomes" id="UP000477722">
    <property type="component" value="Unassembled WGS sequence"/>
</dbReference>
<organism evidence="1 2">
    <name type="scientific">Streptomyces boncukensis</name>
    <dbReference type="NCBI Taxonomy" id="2711219"/>
    <lineage>
        <taxon>Bacteria</taxon>
        <taxon>Bacillati</taxon>
        <taxon>Actinomycetota</taxon>
        <taxon>Actinomycetes</taxon>
        <taxon>Kitasatosporales</taxon>
        <taxon>Streptomycetaceae</taxon>
        <taxon>Streptomyces</taxon>
    </lineage>
</organism>
<name>A0A6G4WS95_9ACTN</name>
<evidence type="ECO:0000313" key="2">
    <source>
        <dbReference type="Proteomes" id="UP000477722"/>
    </source>
</evidence>
<gene>
    <name evidence="1" type="ORF">G5C65_05780</name>
</gene>
<reference evidence="1 2" key="1">
    <citation type="submission" date="2020-02" db="EMBL/GenBank/DDBJ databases">
        <title>Whole-genome analyses of novel actinobacteria.</title>
        <authorList>
            <person name="Sahin N."/>
            <person name="Tatar D."/>
        </authorList>
    </citation>
    <scope>NUCLEOTIDE SEQUENCE [LARGE SCALE GENOMIC DNA]</scope>
    <source>
        <strain evidence="1 2">SB3404</strain>
    </source>
</reference>
<sequence length="193" mass="20633">MSYDDVDQTLQPTLSLGDAALLSVFAKLFKEHVVPAIDEKIAAVKGPLLDAYDGPDSTSRVDAKVNGTAVATHTVAISKDKYVVDDEEAFTAFAEDRDEAEVIIQARPAFRDAMLKRAAYDKDSGAIVDKVTGEVIPGVKRIPGGKPTGSVALRWKEGGQEAVLEAFHKGQLDDLLRGVPMLPSAPTRDGGEQ</sequence>
<evidence type="ECO:0000313" key="1">
    <source>
        <dbReference type="EMBL" id="NGO67873.1"/>
    </source>
</evidence>
<accession>A0A6G4WS95</accession>
<dbReference type="EMBL" id="JAAKZZ010000035">
    <property type="protein sequence ID" value="NGO67873.1"/>
    <property type="molecule type" value="Genomic_DNA"/>
</dbReference>
<proteinExistence type="predicted"/>